<dbReference type="EMBL" id="JAWXYG010000004">
    <property type="protein sequence ID" value="KAK4273714.1"/>
    <property type="molecule type" value="Genomic_DNA"/>
</dbReference>
<gene>
    <name evidence="7" type="ORF">QN277_017053</name>
</gene>
<evidence type="ECO:0000256" key="3">
    <source>
        <dbReference type="ARBA" id="ARBA00023015"/>
    </source>
</evidence>
<dbReference type="GO" id="GO:0016887">
    <property type="term" value="F:ATP hydrolysis activity"/>
    <property type="evidence" value="ECO:0007669"/>
    <property type="project" value="InterPro"/>
</dbReference>
<keyword evidence="2 5" id="KW-0677">Repeat</keyword>
<evidence type="ECO:0000256" key="1">
    <source>
        <dbReference type="ARBA" id="ARBA00008675"/>
    </source>
</evidence>
<dbReference type="PANTHER" id="PTHR43572:SF49">
    <property type="entry name" value="PROTEIN SMAX1-LIKE 8"/>
    <property type="match status" value="1"/>
</dbReference>
<evidence type="ECO:0000313" key="8">
    <source>
        <dbReference type="Proteomes" id="UP001293593"/>
    </source>
</evidence>
<evidence type="ECO:0000259" key="6">
    <source>
        <dbReference type="PROSITE" id="PS51903"/>
    </source>
</evidence>
<evidence type="ECO:0000313" key="7">
    <source>
        <dbReference type="EMBL" id="KAK4273714.1"/>
    </source>
</evidence>
<dbReference type="AlphaFoldDB" id="A0AAE1MQ24"/>
<dbReference type="Gene3D" id="1.10.1780.10">
    <property type="entry name" value="Clp, N-terminal domain"/>
    <property type="match status" value="1"/>
</dbReference>
<dbReference type="Proteomes" id="UP001293593">
    <property type="component" value="Unassembled WGS sequence"/>
</dbReference>
<protein>
    <recommendedName>
        <fullName evidence="6">Clp R domain-containing protein</fullName>
    </recommendedName>
</protein>
<dbReference type="Gene3D" id="3.40.50.300">
    <property type="entry name" value="P-loop containing nucleotide triphosphate hydrolases"/>
    <property type="match status" value="1"/>
</dbReference>
<evidence type="ECO:0000256" key="5">
    <source>
        <dbReference type="PROSITE-ProRule" id="PRU01251"/>
    </source>
</evidence>
<dbReference type="InterPro" id="IPR058680">
    <property type="entry name" value="NBD_SMAX1-like"/>
</dbReference>
<keyword evidence="8" id="KW-1185">Reference proteome</keyword>
<dbReference type="InterPro" id="IPR036628">
    <property type="entry name" value="Clp_N_dom_sf"/>
</dbReference>
<dbReference type="Pfam" id="PF26587">
    <property type="entry name" value="AAA_lid_SMAX1"/>
    <property type="match status" value="1"/>
</dbReference>
<reference evidence="7" key="1">
    <citation type="submission" date="2023-10" db="EMBL/GenBank/DDBJ databases">
        <title>Chromosome-level genome of the transformable northern wattle, Acacia crassicarpa.</title>
        <authorList>
            <person name="Massaro I."/>
            <person name="Sinha N.R."/>
            <person name="Poethig S."/>
            <person name="Leichty A.R."/>
        </authorList>
    </citation>
    <scope>NUCLEOTIDE SEQUENCE</scope>
    <source>
        <strain evidence="7">Acra3RX</strain>
        <tissue evidence="7">Leaf</tissue>
    </source>
</reference>
<sequence>MPTPVGVARQCLTSEAAHALDEAVAVARRRGHAQTTSLHAVSALLSLPSPILRDACGRARNSAYSSRLQFKALELCLSVSLDRVPSAQIVDDPPVSNSFMAAIKRSQAIQRRQPENFHLYHQISQQPSSVSCVKVELQQLILSILDDPVVSRVFGEAGFRNPEIKLAILRPLPQLLRYSRSRGPPIFLCNLTEHADPVRRSFTFPFSGSSGLCDGDENYKRIGEVLSRSRGRNPLLLGACAYDALRSFTDVIDKRKDGILPVELCGLHVIAIGKDVSKFVTENGDDKAMSLKLKKIGQMVEQCVGPGLVVNFGDLKCFVNEKASSKAVSYIVGELGKLLELNYGKFWLMGAAASYDCYLKFVGKFPSIERDWDLQLLPITSVRPSMADSYQKPRSSLMDSFVPFGGLFSSPSDLEGPLSCSYYCVPHCHQCGERFRQDGVAASERKIPSSFPDSCQSFPPWLQPPELGSAKPLNMKITKDDGVMSDKNEAGPYKKVDETSKHHNQQLPHANTCQTVVGFECRDVKNKDVDTNHSSKITDASAIESIDLNSQLPEGEQMVSTSQSGSPFSVVSTEKFTSRLSEMFQKAEDLRSGDQRSCNLSNSSMCDGSQMSPSSVTSVTTDLGLGLCSSRTTNITQRTTGERKILNVDLVDANIFQRPTLSSSCLSFDHGGQADLRNPKVLFQSLVKRVGWQEEALHSIIRTLVCCQAKRGKPQKANQRGDVWMNFVGPDRLGKKKIAISLAEFLCGSRESFIFVDLNSEEIEGYDVKLRGKTSLDFIVGELSKKPLSVVFLENVDKADMLAQNSLSQAIMTGKLTDSHGREISVNNSIFVTSFPINQNNILPTTEPSNYSEERILRTKGGAIKLKVEQLVGDIRSQSLTVVSNSTGSIPAPSLVFVNKRKLIGDSEFHDQHQMSDTAKRAHTASNWVLDLNLPAEQNEVQHMDGENHEHDTTANQSLWIQNLYDQVDETIVFKPYNFDALADRLLKVIRRNFNRILGSECALQIEAEAMEQLLAAAYVSDKDTEVEDWVEQVLNGGCAELLKSYNLGARFAVKLGTCQDQASGAYLPQKVLID</sequence>
<comment type="similarity">
    <text evidence="1">Belongs to the ClpA/ClpB family.</text>
</comment>
<dbReference type="GO" id="GO:0005524">
    <property type="term" value="F:ATP binding"/>
    <property type="evidence" value="ECO:0007669"/>
    <property type="project" value="InterPro"/>
</dbReference>
<comment type="caution">
    <text evidence="7">The sequence shown here is derived from an EMBL/GenBank/DDBJ whole genome shotgun (WGS) entry which is preliminary data.</text>
</comment>
<organism evidence="7 8">
    <name type="scientific">Acacia crassicarpa</name>
    <name type="common">northern wattle</name>
    <dbReference type="NCBI Taxonomy" id="499986"/>
    <lineage>
        <taxon>Eukaryota</taxon>
        <taxon>Viridiplantae</taxon>
        <taxon>Streptophyta</taxon>
        <taxon>Embryophyta</taxon>
        <taxon>Tracheophyta</taxon>
        <taxon>Spermatophyta</taxon>
        <taxon>Magnoliopsida</taxon>
        <taxon>eudicotyledons</taxon>
        <taxon>Gunneridae</taxon>
        <taxon>Pentapetalae</taxon>
        <taxon>rosids</taxon>
        <taxon>fabids</taxon>
        <taxon>Fabales</taxon>
        <taxon>Fabaceae</taxon>
        <taxon>Caesalpinioideae</taxon>
        <taxon>mimosoid clade</taxon>
        <taxon>Acacieae</taxon>
        <taxon>Acacia</taxon>
    </lineage>
</organism>
<keyword evidence="4" id="KW-0804">Transcription</keyword>
<dbReference type="PANTHER" id="PTHR43572">
    <property type="entry name" value="CHAPERONE PROTEIN CLPD, CHLOROPLASTIC"/>
    <property type="match status" value="1"/>
</dbReference>
<dbReference type="Pfam" id="PF07724">
    <property type="entry name" value="AAA_2"/>
    <property type="match status" value="1"/>
</dbReference>
<dbReference type="SUPFAM" id="SSF81923">
    <property type="entry name" value="Double Clp-N motif"/>
    <property type="match status" value="1"/>
</dbReference>
<dbReference type="SUPFAM" id="SSF52540">
    <property type="entry name" value="P-loop containing nucleoside triphosphate hydrolases"/>
    <property type="match status" value="1"/>
</dbReference>
<evidence type="ECO:0000256" key="4">
    <source>
        <dbReference type="ARBA" id="ARBA00023163"/>
    </source>
</evidence>
<proteinExistence type="inferred from homology"/>
<dbReference type="Pfam" id="PF23569">
    <property type="entry name" value="NBD_SMAX1"/>
    <property type="match status" value="1"/>
</dbReference>
<dbReference type="InterPro" id="IPR058954">
    <property type="entry name" value="AAA_lid_SMAX1"/>
</dbReference>
<accession>A0AAE1MQ24</accession>
<keyword evidence="3" id="KW-0805">Transcription regulation</keyword>
<name>A0AAE1MQ24_9FABA</name>
<dbReference type="InterPro" id="IPR004176">
    <property type="entry name" value="Clp_R_N"/>
</dbReference>
<dbReference type="InterPro" id="IPR027417">
    <property type="entry name" value="P-loop_NTPase"/>
</dbReference>
<feature type="domain" description="Clp R" evidence="6">
    <location>
        <begin position="8"/>
        <end position="174"/>
    </location>
</feature>
<dbReference type="InterPro" id="IPR003959">
    <property type="entry name" value="ATPase_AAA_core"/>
</dbReference>
<dbReference type="InterPro" id="IPR051650">
    <property type="entry name" value="SL_signaling_regulator"/>
</dbReference>
<evidence type="ECO:0000256" key="2">
    <source>
        <dbReference type="ARBA" id="ARBA00022737"/>
    </source>
</evidence>
<dbReference type="PROSITE" id="PS51903">
    <property type="entry name" value="CLP_R"/>
    <property type="match status" value="1"/>
</dbReference>